<dbReference type="InterPro" id="IPR021267">
    <property type="entry name" value="DUF2844"/>
</dbReference>
<dbReference type="EMBL" id="AP013058">
    <property type="protein sequence ID" value="BAN22899.1"/>
    <property type="molecule type" value="Genomic_DNA"/>
</dbReference>
<evidence type="ECO:0000256" key="1">
    <source>
        <dbReference type="SAM" id="MobiDB-lite"/>
    </source>
</evidence>
<organism evidence="2 3">
    <name type="scientific">Caballeronia insecticola</name>
    <dbReference type="NCBI Taxonomy" id="758793"/>
    <lineage>
        <taxon>Bacteria</taxon>
        <taxon>Pseudomonadati</taxon>
        <taxon>Pseudomonadota</taxon>
        <taxon>Betaproteobacteria</taxon>
        <taxon>Burkholderiales</taxon>
        <taxon>Burkholderiaceae</taxon>
        <taxon>Caballeronia</taxon>
    </lineage>
</organism>
<gene>
    <name evidence="2" type="ORF">BRPE64_ACDS11450</name>
</gene>
<dbReference type="AlphaFoldDB" id="R4WGI5"/>
<evidence type="ECO:0000313" key="2">
    <source>
        <dbReference type="EMBL" id="BAN22899.1"/>
    </source>
</evidence>
<name>R4WGI5_9BURK</name>
<protein>
    <recommendedName>
        <fullName evidence="4">DUF2844 domain-containing protein</fullName>
    </recommendedName>
</protein>
<evidence type="ECO:0008006" key="4">
    <source>
        <dbReference type="Google" id="ProtNLM"/>
    </source>
</evidence>
<reference evidence="2 3" key="2">
    <citation type="journal article" date="2018" name="Int. J. Syst. Evol. Microbiol.">
        <title>Burkholderia insecticola sp. nov., a gut symbiotic bacterium of the bean bug Riptortus pedestris.</title>
        <authorList>
            <person name="Takeshita K."/>
            <person name="Tamaki H."/>
            <person name="Ohbayashi T."/>
            <person name="Meng X.-Y."/>
            <person name="Sone T."/>
            <person name="Mitani Y."/>
            <person name="Peeters C."/>
            <person name="Kikuchi Y."/>
            <person name="Vandamme P."/>
        </authorList>
    </citation>
    <scope>NUCLEOTIDE SEQUENCE [LARGE SCALE GENOMIC DNA]</scope>
    <source>
        <strain evidence="2">RPE64</strain>
    </source>
</reference>
<dbReference type="HOGENOM" id="CLU_126613_1_0_4"/>
<dbReference type="Pfam" id="PF11005">
    <property type="entry name" value="DUF2844"/>
    <property type="match status" value="1"/>
</dbReference>
<accession>R4WGI5</accession>
<dbReference type="PATRIC" id="fig|758793.3.peg.1146"/>
<sequence>MPVHAQLGATTRDADGSSGDVMHRAQSGLVTYHETTDAHGIVVREYVDSSGKVYAVSWRGPAMPSVQSLLGAYFDTFREGANATAGAAGLHTARVAQGDLIVENRVRLREYSGRAWLASALPPGVNTTDIQ</sequence>
<dbReference type="KEGG" id="buo:BRPE64_ACDS11450"/>
<evidence type="ECO:0000313" key="3">
    <source>
        <dbReference type="Proteomes" id="UP000013966"/>
    </source>
</evidence>
<reference evidence="2 3" key="1">
    <citation type="journal article" date="2013" name="Genome Announc.">
        <title>Complete Genome Sequence of Burkholderia sp. Strain RPE64, Bacterial Symbiont of the Bean Bug Riptortus pedestris.</title>
        <authorList>
            <person name="Shibata T.F."/>
            <person name="Maeda T."/>
            <person name="Nikoh N."/>
            <person name="Yamaguchi K."/>
            <person name="Oshima K."/>
            <person name="Hattori M."/>
            <person name="Nishiyama T."/>
            <person name="Hasebe M."/>
            <person name="Fukatsu T."/>
            <person name="Kikuchi Y."/>
            <person name="Shigenobu S."/>
        </authorList>
    </citation>
    <scope>NUCLEOTIDE SEQUENCE [LARGE SCALE GENOMIC DNA]</scope>
</reference>
<keyword evidence="3" id="KW-1185">Reference proteome</keyword>
<dbReference type="Proteomes" id="UP000013966">
    <property type="component" value="Chromosome 1"/>
</dbReference>
<feature type="region of interest" description="Disordered" evidence="1">
    <location>
        <begin position="1"/>
        <end position="20"/>
    </location>
</feature>
<proteinExistence type="predicted"/>